<accession>A0A699WTG5</accession>
<proteinExistence type="predicted"/>
<protein>
    <submittedName>
        <fullName evidence="1">Uncharacterized protein</fullName>
    </submittedName>
</protein>
<dbReference type="EMBL" id="BKCJ011707296">
    <property type="protein sequence ID" value="GFD47764.1"/>
    <property type="molecule type" value="Genomic_DNA"/>
</dbReference>
<feature type="non-terminal residue" evidence="1">
    <location>
        <position position="123"/>
    </location>
</feature>
<gene>
    <name evidence="1" type="ORF">Tci_919733</name>
</gene>
<sequence length="123" mass="13718">YAPPLCASYRTRYDRLGLKNLPSALLAQRHSHARHQPARGHLGAEQIRVLGIKQILHLAREPQPLGQQRHIEATVENGVARRELAADVGGGLRIALLIQPADRERTAPVRQTHGTRDQMARHV</sequence>
<name>A0A699WTG5_TANCI</name>
<feature type="non-terminal residue" evidence="1">
    <location>
        <position position="1"/>
    </location>
</feature>
<comment type="caution">
    <text evidence="1">The sequence shown here is derived from an EMBL/GenBank/DDBJ whole genome shotgun (WGS) entry which is preliminary data.</text>
</comment>
<evidence type="ECO:0000313" key="1">
    <source>
        <dbReference type="EMBL" id="GFD47764.1"/>
    </source>
</evidence>
<organism evidence="1">
    <name type="scientific">Tanacetum cinerariifolium</name>
    <name type="common">Dalmatian daisy</name>
    <name type="synonym">Chrysanthemum cinerariifolium</name>
    <dbReference type="NCBI Taxonomy" id="118510"/>
    <lineage>
        <taxon>Eukaryota</taxon>
        <taxon>Viridiplantae</taxon>
        <taxon>Streptophyta</taxon>
        <taxon>Embryophyta</taxon>
        <taxon>Tracheophyta</taxon>
        <taxon>Spermatophyta</taxon>
        <taxon>Magnoliopsida</taxon>
        <taxon>eudicotyledons</taxon>
        <taxon>Gunneridae</taxon>
        <taxon>Pentapetalae</taxon>
        <taxon>asterids</taxon>
        <taxon>campanulids</taxon>
        <taxon>Asterales</taxon>
        <taxon>Asteraceae</taxon>
        <taxon>Asteroideae</taxon>
        <taxon>Anthemideae</taxon>
        <taxon>Anthemidinae</taxon>
        <taxon>Tanacetum</taxon>
    </lineage>
</organism>
<reference evidence="1" key="1">
    <citation type="journal article" date="2019" name="Sci. Rep.">
        <title>Draft genome of Tanacetum cinerariifolium, the natural source of mosquito coil.</title>
        <authorList>
            <person name="Yamashiro T."/>
            <person name="Shiraishi A."/>
            <person name="Satake H."/>
            <person name="Nakayama K."/>
        </authorList>
    </citation>
    <scope>NUCLEOTIDE SEQUENCE</scope>
</reference>
<dbReference type="AlphaFoldDB" id="A0A699WTG5"/>